<evidence type="ECO:0000256" key="6">
    <source>
        <dbReference type="ARBA" id="ARBA00022605"/>
    </source>
</evidence>
<evidence type="ECO:0000256" key="8">
    <source>
        <dbReference type="ARBA" id="ARBA00022737"/>
    </source>
</evidence>
<keyword evidence="5" id="KW-0436">Ligase</keyword>
<dbReference type="PROSITE" id="PS51855">
    <property type="entry name" value="MGS"/>
    <property type="match status" value="1"/>
</dbReference>
<dbReference type="AlphaFoldDB" id="K1SZ54"/>
<evidence type="ECO:0000256" key="1">
    <source>
        <dbReference type="ARBA" id="ARBA00005077"/>
    </source>
</evidence>
<keyword evidence="4" id="KW-0055">Arginine biosynthesis</keyword>
<evidence type="ECO:0000256" key="12">
    <source>
        <dbReference type="ARBA" id="ARBA00048816"/>
    </source>
</evidence>
<comment type="similarity">
    <text evidence="2">Belongs to the CarB family.</text>
</comment>
<comment type="catalytic activity">
    <reaction evidence="12">
        <text>hydrogencarbonate + L-glutamine + 2 ATP + H2O = carbamoyl phosphate + L-glutamate + 2 ADP + phosphate + 2 H(+)</text>
        <dbReference type="Rhea" id="RHEA:18633"/>
        <dbReference type="ChEBI" id="CHEBI:15377"/>
        <dbReference type="ChEBI" id="CHEBI:15378"/>
        <dbReference type="ChEBI" id="CHEBI:17544"/>
        <dbReference type="ChEBI" id="CHEBI:29985"/>
        <dbReference type="ChEBI" id="CHEBI:30616"/>
        <dbReference type="ChEBI" id="CHEBI:43474"/>
        <dbReference type="ChEBI" id="CHEBI:58228"/>
        <dbReference type="ChEBI" id="CHEBI:58359"/>
        <dbReference type="ChEBI" id="CHEBI:456216"/>
        <dbReference type="EC" id="6.3.5.5"/>
    </reaction>
</comment>
<accession>K1SZ54</accession>
<comment type="pathway">
    <text evidence="1">Amino-acid biosynthesis; L-arginine biosynthesis; carbamoyl phosphate from bicarbonate: step 1/1.</text>
</comment>
<dbReference type="FunFam" id="3.30.470.20:FF:000026">
    <property type="entry name" value="Carbamoyl-phosphate synthase large chain"/>
    <property type="match status" value="1"/>
</dbReference>
<dbReference type="PANTHER" id="PTHR11405:SF53">
    <property type="entry name" value="CARBAMOYL-PHOSPHATE SYNTHASE [AMMONIA], MITOCHONDRIAL"/>
    <property type="match status" value="1"/>
</dbReference>
<feature type="non-terminal residue" evidence="14">
    <location>
        <position position="1"/>
    </location>
</feature>
<dbReference type="Gene3D" id="3.40.50.1380">
    <property type="entry name" value="Methylglyoxal synthase-like domain"/>
    <property type="match status" value="1"/>
</dbReference>
<comment type="caution">
    <text evidence="14">The sequence shown here is derived from an EMBL/GenBank/DDBJ whole genome shotgun (WGS) entry which is preliminary data.</text>
</comment>
<dbReference type="GO" id="GO:0004088">
    <property type="term" value="F:carbamoyl-phosphate synthase (glutamine-hydrolyzing) activity"/>
    <property type="evidence" value="ECO:0007669"/>
    <property type="project" value="UniProtKB-EC"/>
</dbReference>
<proteinExistence type="inferred from homology"/>
<dbReference type="InterPro" id="IPR005479">
    <property type="entry name" value="CPAse_ATP-bd"/>
</dbReference>
<keyword evidence="7" id="KW-0479">Metal-binding</keyword>
<dbReference type="GO" id="GO:0006541">
    <property type="term" value="P:glutamine metabolic process"/>
    <property type="evidence" value="ECO:0007669"/>
    <property type="project" value="TreeGrafter"/>
</dbReference>
<feature type="non-terminal residue" evidence="14">
    <location>
        <position position="178"/>
    </location>
</feature>
<dbReference type="PRINTS" id="PR00098">
    <property type="entry name" value="CPSASE"/>
</dbReference>
<dbReference type="InterPro" id="IPR005483">
    <property type="entry name" value="CPSase_dom"/>
</dbReference>
<evidence type="ECO:0000256" key="10">
    <source>
        <dbReference type="ARBA" id="ARBA00022840"/>
    </source>
</evidence>
<evidence type="ECO:0000256" key="4">
    <source>
        <dbReference type="ARBA" id="ARBA00022571"/>
    </source>
</evidence>
<dbReference type="PROSITE" id="PS00867">
    <property type="entry name" value="CPSASE_2"/>
    <property type="match status" value="1"/>
</dbReference>
<evidence type="ECO:0000256" key="9">
    <source>
        <dbReference type="ARBA" id="ARBA00022741"/>
    </source>
</evidence>
<keyword evidence="11" id="KW-0464">Manganese</keyword>
<sequence length="178" mass="19257">HYIIEVNPRSSRTVPYITKVTNVPVIDIATNIMLGKSLKEMGYSTGIAPQTNTVAIKVPVFSTEKLPQVEVSLGPEMRSTGEVLGVGQNFHEAMYKGFTAAGTTIPKAGSTILVTVREMDKENFLPIAKKFHELGCKFIATAGTAKLLEDNDIPVQVAKKISEGVPNILDVIRSGMID</sequence>
<dbReference type="Gene3D" id="3.30.470.20">
    <property type="entry name" value="ATP-grasp fold, B domain"/>
    <property type="match status" value="1"/>
</dbReference>
<dbReference type="SUPFAM" id="SSF52335">
    <property type="entry name" value="Methylglyoxal synthase-like"/>
    <property type="match status" value="1"/>
</dbReference>
<keyword evidence="6" id="KW-0028">Amino-acid biosynthesis</keyword>
<name>K1SZ54_9ZZZZ</name>
<dbReference type="EC" id="6.3.5.5" evidence="3"/>
<dbReference type="EMBL" id="AJWY01008645">
    <property type="protein sequence ID" value="EKC60639.1"/>
    <property type="molecule type" value="Genomic_DNA"/>
</dbReference>
<feature type="domain" description="MGS-like" evidence="13">
    <location>
        <begin position="103"/>
        <end position="178"/>
    </location>
</feature>
<evidence type="ECO:0000259" key="13">
    <source>
        <dbReference type="PROSITE" id="PS51855"/>
    </source>
</evidence>
<organism evidence="14">
    <name type="scientific">human gut metagenome</name>
    <dbReference type="NCBI Taxonomy" id="408170"/>
    <lineage>
        <taxon>unclassified sequences</taxon>
        <taxon>metagenomes</taxon>
        <taxon>organismal metagenomes</taxon>
    </lineage>
</organism>
<reference evidence="14" key="1">
    <citation type="journal article" date="2013" name="Environ. Microbiol.">
        <title>Microbiota from the distal guts of lean and obese adolescents exhibit partial functional redundancy besides clear differences in community structure.</title>
        <authorList>
            <person name="Ferrer M."/>
            <person name="Ruiz A."/>
            <person name="Lanza F."/>
            <person name="Haange S.B."/>
            <person name="Oberbach A."/>
            <person name="Till H."/>
            <person name="Bargiela R."/>
            <person name="Campoy C."/>
            <person name="Segura M.T."/>
            <person name="Richter M."/>
            <person name="von Bergen M."/>
            <person name="Seifert J."/>
            <person name="Suarez A."/>
        </authorList>
    </citation>
    <scope>NUCLEOTIDE SEQUENCE</scope>
</reference>
<gene>
    <name evidence="14" type="ORF">LEA_12764</name>
</gene>
<dbReference type="GO" id="GO:0006526">
    <property type="term" value="P:L-arginine biosynthetic process"/>
    <property type="evidence" value="ECO:0007669"/>
    <property type="project" value="UniProtKB-KW"/>
</dbReference>
<evidence type="ECO:0000256" key="5">
    <source>
        <dbReference type="ARBA" id="ARBA00022598"/>
    </source>
</evidence>
<evidence type="ECO:0000256" key="3">
    <source>
        <dbReference type="ARBA" id="ARBA00012738"/>
    </source>
</evidence>
<evidence type="ECO:0000256" key="11">
    <source>
        <dbReference type="ARBA" id="ARBA00023211"/>
    </source>
</evidence>
<dbReference type="SMART" id="SM00851">
    <property type="entry name" value="MGS"/>
    <property type="match status" value="1"/>
</dbReference>
<dbReference type="GO" id="GO:0005524">
    <property type="term" value="F:ATP binding"/>
    <property type="evidence" value="ECO:0007669"/>
    <property type="project" value="UniProtKB-KW"/>
</dbReference>
<keyword evidence="9" id="KW-0547">Nucleotide-binding</keyword>
<evidence type="ECO:0000313" key="14">
    <source>
        <dbReference type="EMBL" id="EKC60639.1"/>
    </source>
</evidence>
<dbReference type="GO" id="GO:0046872">
    <property type="term" value="F:metal ion binding"/>
    <property type="evidence" value="ECO:0007669"/>
    <property type="project" value="UniProtKB-KW"/>
</dbReference>
<evidence type="ECO:0000256" key="2">
    <source>
        <dbReference type="ARBA" id="ARBA00009799"/>
    </source>
</evidence>
<keyword evidence="10" id="KW-0067">ATP-binding</keyword>
<protein>
    <recommendedName>
        <fullName evidence="3">carbamoyl-phosphate synthase (glutamine-hydrolyzing)</fullName>
        <ecNumber evidence="3">6.3.5.5</ecNumber>
    </recommendedName>
</protein>
<evidence type="ECO:0000256" key="7">
    <source>
        <dbReference type="ARBA" id="ARBA00022723"/>
    </source>
</evidence>
<dbReference type="GO" id="GO:0005737">
    <property type="term" value="C:cytoplasm"/>
    <property type="evidence" value="ECO:0007669"/>
    <property type="project" value="TreeGrafter"/>
</dbReference>
<dbReference type="SUPFAM" id="SSF56059">
    <property type="entry name" value="Glutathione synthetase ATP-binding domain-like"/>
    <property type="match status" value="1"/>
</dbReference>
<dbReference type="InterPro" id="IPR011607">
    <property type="entry name" value="MGS-like_dom"/>
</dbReference>
<dbReference type="Pfam" id="PF02142">
    <property type="entry name" value="MGS"/>
    <property type="match status" value="1"/>
</dbReference>
<dbReference type="PANTHER" id="PTHR11405">
    <property type="entry name" value="CARBAMOYLTRANSFERASE FAMILY MEMBER"/>
    <property type="match status" value="1"/>
</dbReference>
<keyword evidence="8" id="KW-0677">Repeat</keyword>
<dbReference type="InterPro" id="IPR036914">
    <property type="entry name" value="MGS-like_dom_sf"/>
</dbReference>